<evidence type="ECO:0000313" key="5">
    <source>
        <dbReference type="EMBL" id="KAF2447619.1"/>
    </source>
</evidence>
<sequence length="592" mass="64856">MLLPSLALLVAARAVQGQSSGTETNHGTVAFIRTGERTPWVRSGTEALSALGAQQMLELGDNFRGRYIDQETGATRLGVYPIEGMAPHRLNPDQLFIQTLDRPYLVAAAQSFMQGLYPQYSLSETKNGLYPDAVWILANRSAVDYPLDGYQYANVMTVGANDPGSIYLDGHDQCPRAWLESANYEITDEFLSTQAAESAFYQSLSPSWFKRDLSDSMLDYRNAYAIYDSLSYHYTHDINTLKDLSNGDNTGVFEKVRYLANQDAWYRYGNVSSDTDSTNANRAIAGKTLAGLITKRFERIINNEGNTTNGMSQPLNLLFGEYDAMLSLLSVLEADYYQSGSIREEIPEFASALIFDLFTRGNDTADVDNLRVRFSFHNGTQGYQDSAPQSYSIFRNGPDKAVITWREFSAGMSRVAIRQSRDWCARCSSQSVFCPTLDDTTTSFTAAEHPHAKISPVVAGVIGAIVTLAVAALLFGAAMLLGGIRLHRVERRRQSSSLGGFKGSAKLASDPDLGLANKGVAPASNDPFADPNPDPDLGSGATRRVVHERVGSWELRAKEGRASGGESPRSSFEAIEAAMGRPVRAVQPLERI</sequence>
<dbReference type="OrthoDB" id="258392at2759"/>
<dbReference type="InterPro" id="IPR000560">
    <property type="entry name" value="His_Pase_clade-2"/>
</dbReference>
<dbReference type="GO" id="GO:0016791">
    <property type="term" value="F:phosphatase activity"/>
    <property type="evidence" value="ECO:0007669"/>
    <property type="project" value="TreeGrafter"/>
</dbReference>
<protein>
    <submittedName>
        <fullName evidence="5">Phosphoglycerate mutase-like protein</fullName>
    </submittedName>
</protein>
<feature type="signal peptide" evidence="4">
    <location>
        <begin position="1"/>
        <end position="17"/>
    </location>
</feature>
<keyword evidence="3" id="KW-0812">Transmembrane</keyword>
<name>A0A9P4UDA5_9PLEO</name>
<feature type="compositionally biased region" description="Low complexity" evidence="2">
    <location>
        <begin position="521"/>
        <end position="531"/>
    </location>
</feature>
<evidence type="ECO:0000256" key="2">
    <source>
        <dbReference type="SAM" id="MobiDB-lite"/>
    </source>
</evidence>
<dbReference type="SUPFAM" id="SSF53254">
    <property type="entry name" value="Phosphoglycerate mutase-like"/>
    <property type="match status" value="1"/>
</dbReference>
<dbReference type="InterPro" id="IPR050645">
    <property type="entry name" value="Histidine_acid_phosphatase"/>
</dbReference>
<dbReference type="EMBL" id="MU001496">
    <property type="protein sequence ID" value="KAF2447619.1"/>
    <property type="molecule type" value="Genomic_DNA"/>
</dbReference>
<gene>
    <name evidence="5" type="ORF">P171DRAFT_429241</name>
</gene>
<keyword evidence="4" id="KW-0732">Signal</keyword>
<organism evidence="5 6">
    <name type="scientific">Karstenula rhodostoma CBS 690.94</name>
    <dbReference type="NCBI Taxonomy" id="1392251"/>
    <lineage>
        <taxon>Eukaryota</taxon>
        <taxon>Fungi</taxon>
        <taxon>Dikarya</taxon>
        <taxon>Ascomycota</taxon>
        <taxon>Pezizomycotina</taxon>
        <taxon>Dothideomycetes</taxon>
        <taxon>Pleosporomycetidae</taxon>
        <taxon>Pleosporales</taxon>
        <taxon>Massarineae</taxon>
        <taxon>Didymosphaeriaceae</taxon>
        <taxon>Karstenula</taxon>
    </lineage>
</organism>
<evidence type="ECO:0000256" key="1">
    <source>
        <dbReference type="ARBA" id="ARBA00005375"/>
    </source>
</evidence>
<comment type="caution">
    <text evidence="5">The sequence shown here is derived from an EMBL/GenBank/DDBJ whole genome shotgun (WGS) entry which is preliminary data.</text>
</comment>
<feature type="region of interest" description="Disordered" evidence="2">
    <location>
        <begin position="516"/>
        <end position="544"/>
    </location>
</feature>
<evidence type="ECO:0000313" key="6">
    <source>
        <dbReference type="Proteomes" id="UP000799764"/>
    </source>
</evidence>
<reference evidence="5" key="1">
    <citation type="journal article" date="2020" name="Stud. Mycol.">
        <title>101 Dothideomycetes genomes: a test case for predicting lifestyles and emergence of pathogens.</title>
        <authorList>
            <person name="Haridas S."/>
            <person name="Albert R."/>
            <person name="Binder M."/>
            <person name="Bloem J."/>
            <person name="Labutti K."/>
            <person name="Salamov A."/>
            <person name="Andreopoulos B."/>
            <person name="Baker S."/>
            <person name="Barry K."/>
            <person name="Bills G."/>
            <person name="Bluhm B."/>
            <person name="Cannon C."/>
            <person name="Castanera R."/>
            <person name="Culley D."/>
            <person name="Daum C."/>
            <person name="Ezra D."/>
            <person name="Gonzalez J."/>
            <person name="Henrissat B."/>
            <person name="Kuo A."/>
            <person name="Liang C."/>
            <person name="Lipzen A."/>
            <person name="Lutzoni F."/>
            <person name="Magnuson J."/>
            <person name="Mondo S."/>
            <person name="Nolan M."/>
            <person name="Ohm R."/>
            <person name="Pangilinan J."/>
            <person name="Park H.-J."/>
            <person name="Ramirez L."/>
            <person name="Alfaro M."/>
            <person name="Sun H."/>
            <person name="Tritt A."/>
            <person name="Yoshinaga Y."/>
            <person name="Zwiers L.-H."/>
            <person name="Turgeon B."/>
            <person name="Goodwin S."/>
            <person name="Spatafora J."/>
            <person name="Crous P."/>
            <person name="Grigoriev I."/>
        </authorList>
    </citation>
    <scope>NUCLEOTIDE SEQUENCE</scope>
    <source>
        <strain evidence="5">CBS 690.94</strain>
    </source>
</reference>
<dbReference type="PANTHER" id="PTHR11567:SF127">
    <property type="entry name" value="HISTIDINE ACID PHOSPHATASE"/>
    <property type="match status" value="1"/>
</dbReference>
<keyword evidence="3" id="KW-1133">Transmembrane helix</keyword>
<feature type="chain" id="PRO_5040178076" evidence="4">
    <location>
        <begin position="18"/>
        <end position="592"/>
    </location>
</feature>
<dbReference type="Proteomes" id="UP000799764">
    <property type="component" value="Unassembled WGS sequence"/>
</dbReference>
<evidence type="ECO:0000256" key="3">
    <source>
        <dbReference type="SAM" id="Phobius"/>
    </source>
</evidence>
<keyword evidence="3" id="KW-0472">Membrane</keyword>
<dbReference type="AlphaFoldDB" id="A0A9P4UDA5"/>
<dbReference type="Pfam" id="PF00328">
    <property type="entry name" value="His_Phos_2"/>
    <property type="match status" value="1"/>
</dbReference>
<evidence type="ECO:0000256" key="4">
    <source>
        <dbReference type="SAM" id="SignalP"/>
    </source>
</evidence>
<proteinExistence type="inferred from homology"/>
<dbReference type="PANTHER" id="PTHR11567">
    <property type="entry name" value="ACID PHOSPHATASE-RELATED"/>
    <property type="match status" value="1"/>
</dbReference>
<dbReference type="InterPro" id="IPR029033">
    <property type="entry name" value="His_PPase_superfam"/>
</dbReference>
<feature type="region of interest" description="Disordered" evidence="2">
    <location>
        <begin position="556"/>
        <end position="575"/>
    </location>
</feature>
<feature type="transmembrane region" description="Helical" evidence="3">
    <location>
        <begin position="457"/>
        <end position="484"/>
    </location>
</feature>
<keyword evidence="6" id="KW-1185">Reference proteome</keyword>
<dbReference type="Gene3D" id="3.40.50.1240">
    <property type="entry name" value="Phosphoglycerate mutase-like"/>
    <property type="match status" value="1"/>
</dbReference>
<comment type="similarity">
    <text evidence="1">Belongs to the histidine acid phosphatase family.</text>
</comment>
<accession>A0A9P4UDA5</accession>